<protein>
    <submittedName>
        <fullName evidence="3">RcnB family protein</fullName>
    </submittedName>
</protein>
<comment type="caution">
    <text evidence="3">The sequence shown here is derived from an EMBL/GenBank/DDBJ whole genome shotgun (WGS) entry which is preliminary data.</text>
</comment>
<accession>A0ABS6XNX3</accession>
<evidence type="ECO:0000256" key="1">
    <source>
        <dbReference type="SAM" id="MobiDB-lite"/>
    </source>
</evidence>
<reference evidence="3 4" key="1">
    <citation type="submission" date="2021-07" db="EMBL/GenBank/DDBJ databases">
        <title>Stakelama flava sp. nov., a novel endophytic bacterium isolated from branch of Kandelia candel.</title>
        <authorList>
            <person name="Tuo L."/>
        </authorList>
    </citation>
    <scope>NUCLEOTIDE SEQUENCE [LARGE SCALE GENOMIC DNA]</scope>
    <source>
        <strain evidence="3 4">CBK3Z-3</strain>
    </source>
</reference>
<gene>
    <name evidence="3" type="ORF">KY084_11940</name>
</gene>
<evidence type="ECO:0000313" key="4">
    <source>
        <dbReference type="Proteomes" id="UP001197214"/>
    </source>
</evidence>
<proteinExistence type="predicted"/>
<dbReference type="RefSeq" id="WP_219238708.1">
    <property type="nucleotide sequence ID" value="NZ_JAHWZX010000011.1"/>
</dbReference>
<evidence type="ECO:0000313" key="3">
    <source>
        <dbReference type="EMBL" id="MBW4331579.1"/>
    </source>
</evidence>
<dbReference type="Proteomes" id="UP001197214">
    <property type="component" value="Unassembled WGS sequence"/>
</dbReference>
<evidence type="ECO:0000256" key="2">
    <source>
        <dbReference type="SAM" id="SignalP"/>
    </source>
</evidence>
<dbReference type="EMBL" id="JAHWZX010000011">
    <property type="protein sequence ID" value="MBW4331579.1"/>
    <property type="molecule type" value="Genomic_DNA"/>
</dbReference>
<feature type="chain" id="PRO_5045051315" evidence="2">
    <location>
        <begin position="23"/>
        <end position="264"/>
    </location>
</feature>
<feature type="compositionally biased region" description="Basic and acidic residues" evidence="1">
    <location>
        <begin position="57"/>
        <end position="134"/>
    </location>
</feature>
<keyword evidence="2" id="KW-0732">Signal</keyword>
<feature type="signal peptide" evidence="2">
    <location>
        <begin position="1"/>
        <end position="22"/>
    </location>
</feature>
<feature type="region of interest" description="Disordered" evidence="1">
    <location>
        <begin position="20"/>
        <end position="155"/>
    </location>
</feature>
<dbReference type="InterPro" id="IPR024572">
    <property type="entry name" value="RcnB"/>
</dbReference>
<dbReference type="Pfam" id="PF11776">
    <property type="entry name" value="RcnB"/>
    <property type="match status" value="1"/>
</dbReference>
<organism evidence="3 4">
    <name type="scientific">Stakelama flava</name>
    <dbReference type="NCBI Taxonomy" id="2860338"/>
    <lineage>
        <taxon>Bacteria</taxon>
        <taxon>Pseudomonadati</taxon>
        <taxon>Pseudomonadota</taxon>
        <taxon>Alphaproteobacteria</taxon>
        <taxon>Sphingomonadales</taxon>
        <taxon>Sphingomonadaceae</taxon>
        <taxon>Stakelama</taxon>
    </lineage>
</organism>
<sequence>MKKHIFVALIAATALAPVAVSARERSDRGAPAQTAQTRGDRERGATHRAPPSANRRPSADRVEVQRDPRAAYRQTDRGAQDNRYTQRPDRRDTTPDTRSRSERADYRDRRDDRRDSQRGYRDDDNRNIRNDRQGQRYGWNGDRRGDRYGWQGDRGNRGDRGRWDNGWRHDNRYDWRDYRARNRYAYHLPRYYSPRGWNYGYRRFSIGVTLGSVLFGQNYWIGDPGYYRLPPAYGPYRWVRYYNDALLVDIRSGIVVDVVYDIFW</sequence>
<name>A0ABS6XNX3_9SPHN</name>
<keyword evidence="4" id="KW-1185">Reference proteome</keyword>